<sequence length="142" mass="15107">MRTPTFSDETITAGLRAAAADLGEPLAVGAYDAWRTSREAASSTLVIRRFGSWIAACTAAGVATNKTRSTSRRWSDDDVLAIVARYLAEDPGSGSYAGYVAWARAQESVPSGPTLRQREPKWNELKARSLAAHPLPVEGAGA</sequence>
<dbReference type="OrthoDB" id="3268642at2"/>
<evidence type="ECO:0000313" key="1">
    <source>
        <dbReference type="EMBL" id="TCJ22188.1"/>
    </source>
</evidence>
<dbReference type="InterPro" id="IPR041025">
    <property type="entry name" value="HNH_repeat"/>
</dbReference>
<comment type="caution">
    <text evidence="1">The sequence shown here is derived from an EMBL/GenBank/DDBJ whole genome shotgun (WGS) entry which is preliminary data.</text>
</comment>
<organism evidence="1 2">
    <name type="scientific">Nocardioides jejuensis</name>
    <dbReference type="NCBI Taxonomy" id="2502782"/>
    <lineage>
        <taxon>Bacteria</taxon>
        <taxon>Bacillati</taxon>
        <taxon>Actinomycetota</taxon>
        <taxon>Actinomycetes</taxon>
        <taxon>Propionibacteriales</taxon>
        <taxon>Nocardioidaceae</taxon>
        <taxon>Nocardioides</taxon>
    </lineage>
</organism>
<name>A0A4R1BWP5_9ACTN</name>
<dbReference type="Proteomes" id="UP000295453">
    <property type="component" value="Unassembled WGS sequence"/>
</dbReference>
<dbReference type="Pfam" id="PF18780">
    <property type="entry name" value="HNH_repeat"/>
    <property type="match status" value="1"/>
</dbReference>
<dbReference type="RefSeq" id="WP_131585028.1">
    <property type="nucleotide sequence ID" value="NZ_SJZJ01000025.1"/>
</dbReference>
<keyword evidence="2" id="KW-1185">Reference proteome</keyword>
<evidence type="ECO:0000313" key="2">
    <source>
        <dbReference type="Proteomes" id="UP000295453"/>
    </source>
</evidence>
<dbReference type="EMBL" id="SJZJ01000025">
    <property type="protein sequence ID" value="TCJ22188.1"/>
    <property type="molecule type" value="Genomic_DNA"/>
</dbReference>
<gene>
    <name evidence="1" type="ORF">EPD65_13515</name>
</gene>
<accession>A0A4R1BWP5</accession>
<protein>
    <submittedName>
        <fullName evidence="1">Uncharacterized protein</fullName>
    </submittedName>
</protein>
<dbReference type="AlphaFoldDB" id="A0A4R1BWP5"/>
<proteinExistence type="predicted"/>
<reference evidence="1 2" key="1">
    <citation type="submission" date="2019-03" db="EMBL/GenBank/DDBJ databases">
        <authorList>
            <person name="Kim M.K.M."/>
        </authorList>
    </citation>
    <scope>NUCLEOTIDE SEQUENCE [LARGE SCALE GENOMIC DNA]</scope>
    <source>
        <strain evidence="1 2">18JY15-6</strain>
    </source>
</reference>